<organism evidence="2 3">
    <name type="scientific">Winkia neuii subsp. anitrata</name>
    <dbReference type="NCBI Taxonomy" id="29318"/>
    <lineage>
        <taxon>Bacteria</taxon>
        <taxon>Bacillati</taxon>
        <taxon>Actinomycetota</taxon>
        <taxon>Actinomycetes</taxon>
        <taxon>Actinomycetales</taxon>
        <taxon>Actinomycetaceae</taxon>
        <taxon>Winkia</taxon>
    </lineage>
</organism>
<protein>
    <submittedName>
        <fullName evidence="2">Helix-turn-helix domain-containing protein</fullName>
    </submittedName>
</protein>
<name>A0AB38XPP4_9ACTO</name>
<dbReference type="NCBIfam" id="TIGR01764">
    <property type="entry name" value="excise"/>
    <property type="match status" value="1"/>
</dbReference>
<evidence type="ECO:0000313" key="3">
    <source>
        <dbReference type="Proteomes" id="UP001211044"/>
    </source>
</evidence>
<dbReference type="InterPro" id="IPR010093">
    <property type="entry name" value="SinI_DNA-bd"/>
</dbReference>
<accession>A0AB38XPP4</accession>
<proteinExistence type="predicted"/>
<dbReference type="RefSeq" id="WP_048706920.1">
    <property type="nucleotide sequence ID" value="NZ_CP116394.1"/>
</dbReference>
<dbReference type="Proteomes" id="UP001211044">
    <property type="component" value="Chromosome"/>
</dbReference>
<reference evidence="2" key="1">
    <citation type="submission" date="2023-01" db="EMBL/GenBank/DDBJ databases">
        <title>Comparative Genomic Analysis of the Clinically-Derived Winkia Strain NY0527 Provides Evidence into the Taxonomic Reassignment of Winkia neuii and Characterizes Their Virulence Traits.</title>
        <authorList>
            <person name="Cai X."/>
            <person name="Peng Y."/>
            <person name="Li M."/>
            <person name="Qiu Y."/>
            <person name="Wang Y."/>
            <person name="Xu L."/>
            <person name="Hou Q."/>
        </authorList>
    </citation>
    <scope>NUCLEOTIDE SEQUENCE</scope>
    <source>
        <strain evidence="2">NY0527</strain>
    </source>
</reference>
<dbReference type="GO" id="GO:0003677">
    <property type="term" value="F:DNA binding"/>
    <property type="evidence" value="ECO:0007669"/>
    <property type="project" value="InterPro"/>
</dbReference>
<dbReference type="Pfam" id="PF12728">
    <property type="entry name" value="HTH_17"/>
    <property type="match status" value="1"/>
</dbReference>
<dbReference type="Gene3D" id="1.10.1660.10">
    <property type="match status" value="1"/>
</dbReference>
<gene>
    <name evidence="2" type="ORF">PIG85_01310</name>
</gene>
<evidence type="ECO:0000313" key="2">
    <source>
        <dbReference type="EMBL" id="WCE46312.1"/>
    </source>
</evidence>
<evidence type="ECO:0000259" key="1">
    <source>
        <dbReference type="Pfam" id="PF12728"/>
    </source>
</evidence>
<sequence length="67" mass="7378">MSAYNPAFITVKAAADRLGVSTWAVYEWVANGTLPAQRIGNPRTGRIRLRPKDVDALIFDYQTGEPA</sequence>
<dbReference type="AlphaFoldDB" id="A0AB38XPP4"/>
<dbReference type="KEGG" id="wne:PIG85_01310"/>
<dbReference type="SUPFAM" id="SSF46955">
    <property type="entry name" value="Putative DNA-binding domain"/>
    <property type="match status" value="1"/>
</dbReference>
<dbReference type="InterPro" id="IPR009061">
    <property type="entry name" value="DNA-bd_dom_put_sf"/>
</dbReference>
<dbReference type="EMBL" id="CP116394">
    <property type="protein sequence ID" value="WCE46312.1"/>
    <property type="molecule type" value="Genomic_DNA"/>
</dbReference>
<dbReference type="InterPro" id="IPR041657">
    <property type="entry name" value="HTH_17"/>
</dbReference>
<feature type="domain" description="Helix-turn-helix" evidence="1">
    <location>
        <begin position="9"/>
        <end position="58"/>
    </location>
</feature>